<protein>
    <submittedName>
        <fullName evidence="1">Uncharacterized protein</fullName>
    </submittedName>
</protein>
<name>A0ABC8TIB0_9AQUA</name>
<evidence type="ECO:0000313" key="2">
    <source>
        <dbReference type="Proteomes" id="UP001642360"/>
    </source>
</evidence>
<evidence type="ECO:0000313" key="1">
    <source>
        <dbReference type="EMBL" id="CAK9167847.1"/>
    </source>
</evidence>
<dbReference type="EMBL" id="CAUOFW020004946">
    <property type="protein sequence ID" value="CAK9167847.1"/>
    <property type="molecule type" value="Genomic_DNA"/>
</dbReference>
<gene>
    <name evidence="1" type="ORF">ILEXP_LOCUS37163</name>
</gene>
<dbReference type="Proteomes" id="UP001642360">
    <property type="component" value="Unassembled WGS sequence"/>
</dbReference>
<accession>A0ABC8TIB0</accession>
<keyword evidence="2" id="KW-1185">Reference proteome</keyword>
<proteinExistence type="predicted"/>
<reference evidence="1 2" key="1">
    <citation type="submission" date="2024-02" db="EMBL/GenBank/DDBJ databases">
        <authorList>
            <person name="Vignale AGUSTIN F."/>
            <person name="Sosa J E."/>
            <person name="Modenutti C."/>
        </authorList>
    </citation>
    <scope>NUCLEOTIDE SEQUENCE [LARGE SCALE GENOMIC DNA]</scope>
</reference>
<sequence>MNLLNRLSESVNYVHEMGPSVERIIGGEISMPSDRRTVWVPCVQLPRFCFDINITSKNIEVGNCRQVLQNYTLRLSSFGTPAGCHRLILPSKAQRQLRILKKKKLGEYTWKVRKVYLYEEI</sequence>
<organism evidence="1 2">
    <name type="scientific">Ilex paraguariensis</name>
    <name type="common">yerba mate</name>
    <dbReference type="NCBI Taxonomy" id="185542"/>
    <lineage>
        <taxon>Eukaryota</taxon>
        <taxon>Viridiplantae</taxon>
        <taxon>Streptophyta</taxon>
        <taxon>Embryophyta</taxon>
        <taxon>Tracheophyta</taxon>
        <taxon>Spermatophyta</taxon>
        <taxon>Magnoliopsida</taxon>
        <taxon>eudicotyledons</taxon>
        <taxon>Gunneridae</taxon>
        <taxon>Pentapetalae</taxon>
        <taxon>asterids</taxon>
        <taxon>campanulids</taxon>
        <taxon>Aquifoliales</taxon>
        <taxon>Aquifoliaceae</taxon>
        <taxon>Ilex</taxon>
    </lineage>
</organism>
<comment type="caution">
    <text evidence="1">The sequence shown here is derived from an EMBL/GenBank/DDBJ whole genome shotgun (WGS) entry which is preliminary data.</text>
</comment>
<dbReference type="AlphaFoldDB" id="A0ABC8TIB0"/>